<dbReference type="RefSeq" id="WP_139667458.1">
    <property type="nucleotide sequence ID" value="NZ_VDLY02000006.1"/>
</dbReference>
<evidence type="ECO:0000313" key="8">
    <source>
        <dbReference type="Proteomes" id="UP000314251"/>
    </source>
</evidence>
<evidence type="ECO:0000256" key="4">
    <source>
        <dbReference type="SAM" id="MobiDB-lite"/>
    </source>
</evidence>
<feature type="domain" description="Periplasmic binding protein" evidence="6">
    <location>
        <begin position="118"/>
        <end position="366"/>
    </location>
</feature>
<proteinExistence type="inferred from homology"/>
<name>A0A5N6ABY1_9ACTN</name>
<dbReference type="OrthoDB" id="7322203at2"/>
<dbReference type="InterPro" id="IPR025997">
    <property type="entry name" value="SBP_2_dom"/>
</dbReference>
<reference evidence="7" key="1">
    <citation type="submission" date="2019-10" db="EMBL/GenBank/DDBJ databases">
        <title>Nonomuraea sp. nov., isolated from Phyllanthus amarus.</title>
        <authorList>
            <person name="Klykleung N."/>
            <person name="Tanasupawat S."/>
        </authorList>
    </citation>
    <scope>NUCLEOTIDE SEQUENCE [LARGE SCALE GENOMIC DNA]</scope>
    <source>
        <strain evidence="7">3MP-10</strain>
    </source>
</reference>
<comment type="similarity">
    <text evidence="2">Belongs to the bacterial solute-binding protein 2 family.</text>
</comment>
<evidence type="ECO:0000256" key="5">
    <source>
        <dbReference type="SAM" id="SignalP"/>
    </source>
</evidence>
<dbReference type="PANTHER" id="PTHR46847">
    <property type="entry name" value="D-ALLOSE-BINDING PERIPLASMIC PROTEIN-RELATED"/>
    <property type="match status" value="1"/>
</dbReference>
<dbReference type="Pfam" id="PF13407">
    <property type="entry name" value="Peripla_BP_4"/>
    <property type="match status" value="1"/>
</dbReference>
<protein>
    <submittedName>
        <fullName evidence="7">Substrate-binding domain-containing protein</fullName>
    </submittedName>
</protein>
<accession>A0A5N6ABY1</accession>
<feature type="region of interest" description="Disordered" evidence="4">
    <location>
        <begin position="34"/>
        <end position="68"/>
    </location>
</feature>
<keyword evidence="8" id="KW-1185">Reference proteome</keyword>
<dbReference type="SUPFAM" id="SSF53822">
    <property type="entry name" value="Periplasmic binding protein-like I"/>
    <property type="match status" value="1"/>
</dbReference>
<dbReference type="GO" id="GO:0030246">
    <property type="term" value="F:carbohydrate binding"/>
    <property type="evidence" value="ECO:0007669"/>
    <property type="project" value="UniProtKB-ARBA"/>
</dbReference>
<comment type="caution">
    <text evidence="7">The sequence shown here is derived from an EMBL/GenBank/DDBJ whole genome shotgun (WGS) entry which is preliminary data.</text>
</comment>
<dbReference type="Gene3D" id="3.40.50.2300">
    <property type="match status" value="2"/>
</dbReference>
<sequence>MRTHRAGRRVGRPTRRRTATALAAVLAAGLLASCSSDAPAEGPPDPAGSAQPEGEGDGDAQEAEFFEEDEYQRQLALAEETPEGPEGRPWEQMLRPEMISTEEYALPEDEGIHLCFSNAGVFNPWRQVGLTTMEAEVAQHEEITEFTVLDAEGKDDKQISDIQNLSEQDCDLLIVSPNTTATLTPAVEEACTKLPVIVFDRGVNTDCPVTFIHPVGGYAYGAAAADFLVENVEPGGKILALRISPGVDVLENRWSAAELAFEDSELEVADVEFTEGDPAVTKSIVSDAIARHGSIDGVWMDSGATAVAAIEAFEDAGLDVPPISGEDQQDFLQAWAERDLTAIAPGYPTFQWRTPVIAALQVLGGEEVPSEWVLPQPVITEENRDDYVNENLPPLHYGLCGCEDLPGYPQDWGGR</sequence>
<feature type="signal peptide" evidence="5">
    <location>
        <begin position="1"/>
        <end position="40"/>
    </location>
</feature>
<evidence type="ECO:0000256" key="3">
    <source>
        <dbReference type="ARBA" id="ARBA00022729"/>
    </source>
</evidence>
<feature type="chain" id="PRO_5024310473" evidence="5">
    <location>
        <begin position="41"/>
        <end position="415"/>
    </location>
</feature>
<evidence type="ECO:0000259" key="6">
    <source>
        <dbReference type="Pfam" id="PF13407"/>
    </source>
</evidence>
<evidence type="ECO:0000256" key="2">
    <source>
        <dbReference type="ARBA" id="ARBA00007639"/>
    </source>
</evidence>
<dbReference type="AlphaFoldDB" id="A0A5N6ABY1"/>
<feature type="compositionally biased region" description="Acidic residues" evidence="4">
    <location>
        <begin position="54"/>
        <end position="68"/>
    </location>
</feature>
<evidence type="ECO:0000256" key="1">
    <source>
        <dbReference type="ARBA" id="ARBA00004196"/>
    </source>
</evidence>
<organism evidence="7 8">
    <name type="scientific">Streptomyces mimosae</name>
    <dbReference type="NCBI Taxonomy" id="2586635"/>
    <lineage>
        <taxon>Bacteria</taxon>
        <taxon>Bacillati</taxon>
        <taxon>Actinomycetota</taxon>
        <taxon>Actinomycetes</taxon>
        <taxon>Kitasatosporales</taxon>
        <taxon>Streptomycetaceae</taxon>
        <taxon>Streptomyces</taxon>
    </lineage>
</organism>
<dbReference type="PROSITE" id="PS51257">
    <property type="entry name" value="PROKAR_LIPOPROTEIN"/>
    <property type="match status" value="1"/>
</dbReference>
<gene>
    <name evidence="7" type="ORF">FH607_010880</name>
</gene>
<dbReference type="PANTHER" id="PTHR46847:SF1">
    <property type="entry name" value="D-ALLOSE-BINDING PERIPLASMIC PROTEIN-RELATED"/>
    <property type="match status" value="1"/>
</dbReference>
<dbReference type="InterPro" id="IPR028082">
    <property type="entry name" value="Peripla_BP_I"/>
</dbReference>
<evidence type="ECO:0000313" key="7">
    <source>
        <dbReference type="EMBL" id="KAB8166334.1"/>
    </source>
</evidence>
<dbReference type="EMBL" id="VDLY02000006">
    <property type="protein sequence ID" value="KAB8166334.1"/>
    <property type="molecule type" value="Genomic_DNA"/>
</dbReference>
<dbReference type="GO" id="GO:0030313">
    <property type="term" value="C:cell envelope"/>
    <property type="evidence" value="ECO:0007669"/>
    <property type="project" value="UniProtKB-SubCell"/>
</dbReference>
<dbReference type="Proteomes" id="UP000314251">
    <property type="component" value="Unassembled WGS sequence"/>
</dbReference>
<comment type="subcellular location">
    <subcellularLocation>
        <location evidence="1">Cell envelope</location>
    </subcellularLocation>
</comment>
<keyword evidence="3 5" id="KW-0732">Signal</keyword>